<evidence type="ECO:0000256" key="6">
    <source>
        <dbReference type="ARBA" id="ARBA00023242"/>
    </source>
</evidence>
<evidence type="ECO:0000256" key="1">
    <source>
        <dbReference type="ARBA" id="ARBA00004123"/>
    </source>
</evidence>
<dbReference type="InterPro" id="IPR012677">
    <property type="entry name" value="Nucleotide-bd_a/b_plait_sf"/>
</dbReference>
<dbReference type="Gene3D" id="3.30.70.330">
    <property type="match status" value="1"/>
</dbReference>
<dbReference type="GO" id="GO:0003723">
    <property type="term" value="F:RNA binding"/>
    <property type="evidence" value="ECO:0007669"/>
    <property type="project" value="UniProtKB-KW"/>
</dbReference>
<dbReference type="CDD" id="cd12429">
    <property type="entry name" value="RRM_DNAJC17"/>
    <property type="match status" value="1"/>
</dbReference>
<dbReference type="InterPro" id="IPR052094">
    <property type="entry name" value="Pre-mRNA-splicing_ERAD"/>
</dbReference>
<sequence>VYEGIASHITHCKVKSAYRKKALTCHPDKNPDNPKAVQLFHQLSRALEVLIDESARAAYDKVLNAKKAAKLRNRELDSKRRKLKEELEARERLADKSTKVKTDEEKLQAEIERLRKEGSKQLEEEQEYVRQQIISQRLNPEKSDIEDSTSNNRLRVRWEAAKSDPSNGGYNSEVLHRIFYKATQVSTILLTKRQKGSALVEFKTKEAAAMALELERGLATNPLILETLDLEQKQKTASRKNKGPSLADINTGTKFTNSLSGSPQSLETDYESVVLHRMRQAQERKRLTEQMMKEEKEEPYH</sequence>
<dbReference type="InterPro" id="IPR036869">
    <property type="entry name" value="J_dom_sf"/>
</dbReference>
<evidence type="ECO:0000256" key="4">
    <source>
        <dbReference type="ARBA" id="ARBA00022884"/>
    </source>
</evidence>
<dbReference type="Pfam" id="PF00076">
    <property type="entry name" value="RRM_1"/>
    <property type="match status" value="1"/>
</dbReference>
<dbReference type="PANTHER" id="PTHR44313:SF1">
    <property type="entry name" value="DNAJ HOMOLOG SUBFAMILY C MEMBER 17"/>
    <property type="match status" value="1"/>
</dbReference>
<feature type="region of interest" description="Disordered" evidence="8">
    <location>
        <begin position="281"/>
        <end position="301"/>
    </location>
</feature>
<feature type="region of interest" description="Disordered" evidence="8">
    <location>
        <begin position="234"/>
        <end position="266"/>
    </location>
</feature>
<dbReference type="GO" id="GO:0000390">
    <property type="term" value="P:spliceosomal complex disassembly"/>
    <property type="evidence" value="ECO:0007669"/>
    <property type="project" value="TreeGrafter"/>
</dbReference>
<dbReference type="PANTHER" id="PTHR44313">
    <property type="entry name" value="DNAJ HOMOLOG SUBFAMILY C MEMBER 17"/>
    <property type="match status" value="1"/>
</dbReference>
<keyword evidence="6" id="KW-0539">Nucleus</keyword>
<dbReference type="SMART" id="SM00271">
    <property type="entry name" value="DnaJ"/>
    <property type="match status" value="1"/>
</dbReference>
<evidence type="ECO:0000256" key="8">
    <source>
        <dbReference type="SAM" id="MobiDB-lite"/>
    </source>
</evidence>
<reference evidence="10" key="1">
    <citation type="journal article" date="2023" name="IScience">
        <title>Live-bearing cockroach genome reveals convergent evolutionary mechanisms linked to viviparity in insects and beyond.</title>
        <authorList>
            <person name="Fouks B."/>
            <person name="Harrison M.C."/>
            <person name="Mikhailova A.A."/>
            <person name="Marchal E."/>
            <person name="English S."/>
            <person name="Carruthers M."/>
            <person name="Jennings E.C."/>
            <person name="Chiamaka E.L."/>
            <person name="Frigard R.A."/>
            <person name="Pippel M."/>
            <person name="Attardo G.M."/>
            <person name="Benoit J.B."/>
            <person name="Bornberg-Bauer E."/>
            <person name="Tobe S.S."/>
        </authorList>
    </citation>
    <scope>NUCLEOTIDE SEQUENCE</scope>
    <source>
        <strain evidence="10">Stay&amp;Tobe</strain>
    </source>
</reference>
<dbReference type="InterPro" id="IPR001623">
    <property type="entry name" value="DnaJ_domain"/>
</dbReference>
<evidence type="ECO:0000256" key="7">
    <source>
        <dbReference type="SAM" id="Coils"/>
    </source>
</evidence>
<dbReference type="InterPro" id="IPR034254">
    <property type="entry name" value="DNAJC17_RRM"/>
</dbReference>
<evidence type="ECO:0000256" key="3">
    <source>
        <dbReference type="ARBA" id="ARBA00022490"/>
    </source>
</evidence>
<dbReference type="Gene3D" id="1.10.287.110">
    <property type="entry name" value="DnaJ domain"/>
    <property type="match status" value="1"/>
</dbReference>
<evidence type="ECO:0000313" key="11">
    <source>
        <dbReference type="Proteomes" id="UP001233999"/>
    </source>
</evidence>
<feature type="coiled-coil region" evidence="7">
    <location>
        <begin position="66"/>
        <end position="124"/>
    </location>
</feature>
<keyword evidence="3" id="KW-0963">Cytoplasm</keyword>
<name>A0AAD8E6Z8_DIPPU</name>
<comment type="caution">
    <text evidence="10">The sequence shown here is derived from an EMBL/GenBank/DDBJ whole genome shotgun (WGS) entry which is preliminary data.</text>
</comment>
<accession>A0AAD8E6Z8</accession>
<feature type="non-terminal residue" evidence="10">
    <location>
        <position position="1"/>
    </location>
</feature>
<proteinExistence type="predicted"/>
<dbReference type="PROSITE" id="PS50076">
    <property type="entry name" value="DNAJ_2"/>
    <property type="match status" value="1"/>
</dbReference>
<dbReference type="SUPFAM" id="SSF54928">
    <property type="entry name" value="RNA-binding domain, RBD"/>
    <property type="match status" value="1"/>
</dbReference>
<keyword evidence="11" id="KW-1185">Reference proteome</keyword>
<dbReference type="InterPro" id="IPR035979">
    <property type="entry name" value="RBD_domain_sf"/>
</dbReference>
<dbReference type="GO" id="GO:0005737">
    <property type="term" value="C:cytoplasm"/>
    <property type="evidence" value="ECO:0007669"/>
    <property type="project" value="UniProtKB-SubCell"/>
</dbReference>
<dbReference type="GO" id="GO:0005681">
    <property type="term" value="C:spliceosomal complex"/>
    <property type="evidence" value="ECO:0007669"/>
    <property type="project" value="TreeGrafter"/>
</dbReference>
<evidence type="ECO:0000256" key="5">
    <source>
        <dbReference type="ARBA" id="ARBA00023186"/>
    </source>
</evidence>
<keyword evidence="5" id="KW-0143">Chaperone</keyword>
<organism evidence="10 11">
    <name type="scientific">Diploptera punctata</name>
    <name type="common">Pacific beetle cockroach</name>
    <dbReference type="NCBI Taxonomy" id="6984"/>
    <lineage>
        <taxon>Eukaryota</taxon>
        <taxon>Metazoa</taxon>
        <taxon>Ecdysozoa</taxon>
        <taxon>Arthropoda</taxon>
        <taxon>Hexapoda</taxon>
        <taxon>Insecta</taxon>
        <taxon>Pterygota</taxon>
        <taxon>Neoptera</taxon>
        <taxon>Polyneoptera</taxon>
        <taxon>Dictyoptera</taxon>
        <taxon>Blattodea</taxon>
        <taxon>Blaberoidea</taxon>
        <taxon>Blaberidae</taxon>
        <taxon>Diplopterinae</taxon>
        <taxon>Diploptera</taxon>
    </lineage>
</organism>
<reference evidence="10" key="2">
    <citation type="submission" date="2023-05" db="EMBL/GenBank/DDBJ databases">
        <authorList>
            <person name="Fouks B."/>
        </authorList>
    </citation>
    <scope>NUCLEOTIDE SEQUENCE</scope>
    <source>
        <strain evidence="10">Stay&amp;Tobe</strain>
        <tissue evidence="10">Testes</tissue>
    </source>
</reference>
<dbReference type="InterPro" id="IPR000504">
    <property type="entry name" value="RRM_dom"/>
</dbReference>
<dbReference type="EMBL" id="JASPKZ010008640">
    <property type="protein sequence ID" value="KAJ9579161.1"/>
    <property type="molecule type" value="Genomic_DNA"/>
</dbReference>
<dbReference type="Pfam" id="PF00226">
    <property type="entry name" value="DnaJ"/>
    <property type="match status" value="1"/>
</dbReference>
<keyword evidence="7" id="KW-0175">Coiled coil</keyword>
<evidence type="ECO:0000313" key="10">
    <source>
        <dbReference type="EMBL" id="KAJ9579161.1"/>
    </source>
</evidence>
<protein>
    <recommendedName>
        <fullName evidence="9">J domain-containing protein</fullName>
    </recommendedName>
</protein>
<dbReference type="SUPFAM" id="SSF46565">
    <property type="entry name" value="Chaperone J-domain"/>
    <property type="match status" value="1"/>
</dbReference>
<feature type="domain" description="J" evidence="9">
    <location>
        <begin position="1"/>
        <end position="63"/>
    </location>
</feature>
<gene>
    <name evidence="10" type="ORF">L9F63_024731</name>
</gene>
<dbReference type="Proteomes" id="UP001233999">
    <property type="component" value="Unassembled WGS sequence"/>
</dbReference>
<keyword evidence="4" id="KW-0694">RNA-binding</keyword>
<dbReference type="CDD" id="cd06257">
    <property type="entry name" value="DnaJ"/>
    <property type="match status" value="1"/>
</dbReference>
<dbReference type="AlphaFoldDB" id="A0AAD8E6Z8"/>
<evidence type="ECO:0000256" key="2">
    <source>
        <dbReference type="ARBA" id="ARBA00004496"/>
    </source>
</evidence>
<feature type="compositionally biased region" description="Polar residues" evidence="8">
    <location>
        <begin position="248"/>
        <end position="266"/>
    </location>
</feature>
<comment type="subcellular location">
    <subcellularLocation>
        <location evidence="2">Cytoplasm</location>
    </subcellularLocation>
    <subcellularLocation>
        <location evidence="1">Nucleus</location>
    </subcellularLocation>
</comment>
<evidence type="ECO:0000259" key="9">
    <source>
        <dbReference type="PROSITE" id="PS50076"/>
    </source>
</evidence>